<keyword evidence="5" id="KW-1185">Reference proteome</keyword>
<dbReference type="CDD" id="cd06661">
    <property type="entry name" value="GGCT_like"/>
    <property type="match status" value="1"/>
</dbReference>
<keyword evidence="4" id="KW-0012">Acyltransferase</keyword>
<dbReference type="PANTHER" id="PTHR31544">
    <property type="entry name" value="AIG2-LIKE PROTEIN D"/>
    <property type="match status" value="1"/>
</dbReference>
<dbReference type="Pfam" id="PF06094">
    <property type="entry name" value="GGACT"/>
    <property type="match status" value="1"/>
</dbReference>
<feature type="domain" description="Gamma-glutamylcyclotransferase AIG2-like" evidence="3">
    <location>
        <begin position="3"/>
        <end position="102"/>
    </location>
</feature>
<accession>A0ABW2IC80</accession>
<comment type="caution">
    <text evidence="4">The sequence shown here is derived from an EMBL/GenBank/DDBJ whole genome shotgun (WGS) entry which is preliminary data.</text>
</comment>
<sequence length="132" mass="14727">MHIFTYGSLMFPEIWQRVVRGNYRSATATLPGFARYALADDTYPGMVAQAEASVEGVLYYDVAPQDLAALDAFEGNEYRRETVNVVIESGETTIACTYIFLAEQRLSGLPWEPQAFQMSRFIGTYCSDKLGG</sequence>
<name>A0ABW2IC80_9BURK</name>
<evidence type="ECO:0000259" key="3">
    <source>
        <dbReference type="Pfam" id="PF06094"/>
    </source>
</evidence>
<proteinExistence type="predicted"/>
<dbReference type="InterPro" id="IPR013024">
    <property type="entry name" value="GGCT-like"/>
</dbReference>
<dbReference type="Gene3D" id="3.10.490.10">
    <property type="entry name" value="Gamma-glutamyl cyclotransferase-like"/>
    <property type="match status" value="1"/>
</dbReference>
<gene>
    <name evidence="4" type="ORF">ACFQPC_11455</name>
</gene>
<organism evidence="4 5">
    <name type="scientific">Herminiimonas glaciei</name>
    <dbReference type="NCBI Taxonomy" id="523788"/>
    <lineage>
        <taxon>Bacteria</taxon>
        <taxon>Pseudomonadati</taxon>
        <taxon>Pseudomonadota</taxon>
        <taxon>Betaproteobacteria</taxon>
        <taxon>Burkholderiales</taxon>
        <taxon>Oxalobacteraceae</taxon>
        <taxon>Herminiimonas</taxon>
    </lineage>
</organism>
<dbReference type="RefSeq" id="WP_382272039.1">
    <property type="nucleotide sequence ID" value="NZ_JBHTBU010000002.1"/>
</dbReference>
<dbReference type="InterPro" id="IPR036568">
    <property type="entry name" value="GGCT-like_sf"/>
</dbReference>
<dbReference type="EMBL" id="JBHTBU010000002">
    <property type="protein sequence ID" value="MFC7288655.1"/>
    <property type="molecule type" value="Genomic_DNA"/>
</dbReference>
<evidence type="ECO:0000256" key="2">
    <source>
        <dbReference type="ARBA" id="ARBA00030602"/>
    </source>
</evidence>
<evidence type="ECO:0000256" key="1">
    <source>
        <dbReference type="ARBA" id="ARBA00022679"/>
    </source>
</evidence>
<dbReference type="InterPro" id="IPR009288">
    <property type="entry name" value="AIG2-like_dom"/>
</dbReference>
<dbReference type="SUPFAM" id="SSF110857">
    <property type="entry name" value="Gamma-glutamyl cyclotransferase-like"/>
    <property type="match status" value="1"/>
</dbReference>
<keyword evidence="1 4" id="KW-0808">Transferase</keyword>
<evidence type="ECO:0000313" key="5">
    <source>
        <dbReference type="Proteomes" id="UP001596542"/>
    </source>
</evidence>
<reference evidence="5" key="1">
    <citation type="journal article" date="2019" name="Int. J. Syst. Evol. Microbiol.">
        <title>The Global Catalogue of Microorganisms (GCM) 10K type strain sequencing project: providing services to taxonomists for standard genome sequencing and annotation.</title>
        <authorList>
            <consortium name="The Broad Institute Genomics Platform"/>
            <consortium name="The Broad Institute Genome Sequencing Center for Infectious Disease"/>
            <person name="Wu L."/>
            <person name="Ma J."/>
        </authorList>
    </citation>
    <scope>NUCLEOTIDE SEQUENCE [LARGE SCALE GENOMIC DNA]</scope>
    <source>
        <strain evidence="5">KACC 12508</strain>
    </source>
</reference>
<dbReference type="GO" id="GO:0016746">
    <property type="term" value="F:acyltransferase activity"/>
    <property type="evidence" value="ECO:0007669"/>
    <property type="project" value="UniProtKB-KW"/>
</dbReference>
<protein>
    <recommendedName>
        <fullName evidence="2">Putative gamma-glutamylcyclotransferase</fullName>
    </recommendedName>
</protein>
<evidence type="ECO:0000313" key="4">
    <source>
        <dbReference type="EMBL" id="MFC7288655.1"/>
    </source>
</evidence>
<dbReference type="InterPro" id="IPR045038">
    <property type="entry name" value="AIG2-like"/>
</dbReference>
<dbReference type="PANTHER" id="PTHR31544:SF2">
    <property type="entry name" value="AIG2-LIKE PROTEIN D"/>
    <property type="match status" value="1"/>
</dbReference>
<dbReference type="Proteomes" id="UP001596542">
    <property type="component" value="Unassembled WGS sequence"/>
</dbReference>